<dbReference type="EMBL" id="ATLV01023771">
    <property type="status" value="NOT_ANNOTATED_CDS"/>
    <property type="molecule type" value="Genomic_DNA"/>
</dbReference>
<evidence type="ECO:0000313" key="2">
    <source>
        <dbReference type="EnsemblMetazoa" id="ASIC017689-PA"/>
    </source>
</evidence>
<evidence type="ECO:0000313" key="3">
    <source>
        <dbReference type="Proteomes" id="UP000030765"/>
    </source>
</evidence>
<dbReference type="AlphaFoldDB" id="A0A084WGZ4"/>
<organism evidence="1">
    <name type="scientific">Anopheles sinensis</name>
    <name type="common">Mosquito</name>
    <dbReference type="NCBI Taxonomy" id="74873"/>
    <lineage>
        <taxon>Eukaryota</taxon>
        <taxon>Metazoa</taxon>
        <taxon>Ecdysozoa</taxon>
        <taxon>Arthropoda</taxon>
        <taxon>Hexapoda</taxon>
        <taxon>Insecta</taxon>
        <taxon>Pterygota</taxon>
        <taxon>Neoptera</taxon>
        <taxon>Endopterygota</taxon>
        <taxon>Diptera</taxon>
        <taxon>Nematocera</taxon>
        <taxon>Culicoidea</taxon>
        <taxon>Culicidae</taxon>
        <taxon>Anophelinae</taxon>
        <taxon>Anopheles</taxon>
    </lineage>
</organism>
<reference evidence="1 3" key="1">
    <citation type="journal article" date="2014" name="BMC Genomics">
        <title>Genome sequence of Anopheles sinensis provides insight into genetics basis of mosquito competence for malaria parasites.</title>
        <authorList>
            <person name="Zhou D."/>
            <person name="Zhang D."/>
            <person name="Ding G."/>
            <person name="Shi L."/>
            <person name="Hou Q."/>
            <person name="Ye Y."/>
            <person name="Xu Y."/>
            <person name="Zhou H."/>
            <person name="Xiong C."/>
            <person name="Li S."/>
            <person name="Yu J."/>
            <person name="Hong S."/>
            <person name="Yu X."/>
            <person name="Zou P."/>
            <person name="Chen C."/>
            <person name="Chang X."/>
            <person name="Wang W."/>
            <person name="Lv Y."/>
            <person name="Sun Y."/>
            <person name="Ma L."/>
            <person name="Shen B."/>
            <person name="Zhu C."/>
        </authorList>
    </citation>
    <scope>NUCLEOTIDE SEQUENCE [LARGE SCALE GENOMIC DNA]</scope>
</reference>
<keyword evidence="3" id="KW-1185">Reference proteome</keyword>
<name>A0A084WGZ4_ANOSI</name>
<dbReference type="VEuPathDB" id="VectorBase:ASIC017689"/>
<protein>
    <submittedName>
        <fullName evidence="1 2">Porphobilinogen deaminase isoform X3</fullName>
    </submittedName>
</protein>
<sequence length="157" mass="17264">MQQQGMISHGIDAGIGGIDLGDGASKCPQAADEPVNRRKRCAIDQRSVERILRGPRLLLLLLLLPLFSLAAICKRIAPVDCALINYVNYGPLVKSLPQHMLERCWRDTTTTAAGASQITNTLDNRRQNNPVCDFPPASLALPCRDTDIVERQKRGFS</sequence>
<evidence type="ECO:0000313" key="1">
    <source>
        <dbReference type="EMBL" id="KFB49488.1"/>
    </source>
</evidence>
<dbReference type="EMBL" id="KE525346">
    <property type="protein sequence ID" value="KFB49488.1"/>
    <property type="molecule type" value="Genomic_DNA"/>
</dbReference>
<reference evidence="2" key="2">
    <citation type="submission" date="2020-05" db="UniProtKB">
        <authorList>
            <consortium name="EnsemblMetazoa"/>
        </authorList>
    </citation>
    <scope>IDENTIFICATION</scope>
</reference>
<proteinExistence type="predicted"/>
<accession>A0A084WGZ4</accession>
<gene>
    <name evidence="1" type="ORF">ZHAS_00017689</name>
</gene>
<dbReference type="EnsemblMetazoa" id="ASIC017689-RA">
    <property type="protein sequence ID" value="ASIC017689-PA"/>
    <property type="gene ID" value="ASIC017689"/>
</dbReference>
<dbReference type="Proteomes" id="UP000030765">
    <property type="component" value="Unassembled WGS sequence"/>
</dbReference>